<proteinExistence type="predicted"/>
<dbReference type="EMBL" id="AUZY01010559">
    <property type="protein sequence ID" value="EQD38296.1"/>
    <property type="molecule type" value="Genomic_DNA"/>
</dbReference>
<gene>
    <name evidence="1" type="ORF">B1B_15873</name>
</gene>
<comment type="caution">
    <text evidence="1">The sequence shown here is derived from an EMBL/GenBank/DDBJ whole genome shotgun (WGS) entry which is preliminary data.</text>
</comment>
<protein>
    <submittedName>
        <fullName evidence="1">VWA containing CoxE-like protein</fullName>
    </submittedName>
</protein>
<reference evidence="1" key="1">
    <citation type="submission" date="2013-08" db="EMBL/GenBank/DDBJ databases">
        <authorList>
            <person name="Mendez C."/>
            <person name="Richter M."/>
            <person name="Ferrer M."/>
            <person name="Sanchez J."/>
        </authorList>
    </citation>
    <scope>NUCLEOTIDE SEQUENCE</scope>
</reference>
<evidence type="ECO:0000313" key="1">
    <source>
        <dbReference type="EMBL" id="EQD38296.1"/>
    </source>
</evidence>
<sequence length="123" mass="13087">DVALAAAGEAVADWYGGTRLGDGLKAFNDGWGVRGMARGSIVVILSDGWDRGNPEGLATEMRRLRRVANRLIWVNPLKATAGYSPIVRGMAAALPFVDEFVDGHSLASLESLVQVIGGDHGRR</sequence>
<dbReference type="InterPro" id="IPR036465">
    <property type="entry name" value="vWFA_dom_sf"/>
</dbReference>
<dbReference type="InterPro" id="IPR008912">
    <property type="entry name" value="Uncharacterised_CoxE"/>
</dbReference>
<feature type="non-terminal residue" evidence="1">
    <location>
        <position position="1"/>
    </location>
</feature>
<organism evidence="1">
    <name type="scientific">mine drainage metagenome</name>
    <dbReference type="NCBI Taxonomy" id="410659"/>
    <lineage>
        <taxon>unclassified sequences</taxon>
        <taxon>metagenomes</taxon>
        <taxon>ecological metagenomes</taxon>
    </lineage>
</organism>
<dbReference type="SUPFAM" id="SSF53300">
    <property type="entry name" value="vWA-like"/>
    <property type="match status" value="1"/>
</dbReference>
<dbReference type="AlphaFoldDB" id="T0YRY4"/>
<name>T0YRY4_9ZZZZ</name>
<accession>T0YRY4</accession>
<dbReference type="Pfam" id="PF05762">
    <property type="entry name" value="VWA_CoxE"/>
    <property type="match status" value="1"/>
</dbReference>
<dbReference type="PANTHER" id="PTHR39338">
    <property type="entry name" value="BLL5662 PROTEIN-RELATED"/>
    <property type="match status" value="1"/>
</dbReference>
<reference evidence="1" key="2">
    <citation type="journal article" date="2014" name="ISME J.">
        <title>Microbial stratification in low pH oxic and suboxic macroscopic growths along an acid mine drainage.</title>
        <authorList>
            <person name="Mendez-Garcia C."/>
            <person name="Mesa V."/>
            <person name="Sprenger R.R."/>
            <person name="Richter M."/>
            <person name="Diez M.S."/>
            <person name="Solano J."/>
            <person name="Bargiela R."/>
            <person name="Golyshina O.V."/>
            <person name="Manteca A."/>
            <person name="Ramos J.L."/>
            <person name="Gallego J.R."/>
            <person name="Llorente I."/>
            <person name="Martins Dos Santos V.A."/>
            <person name="Jensen O.N."/>
            <person name="Pelaez A.I."/>
            <person name="Sanchez J."/>
            <person name="Ferrer M."/>
        </authorList>
    </citation>
    <scope>NUCLEOTIDE SEQUENCE</scope>
</reference>
<dbReference type="PANTHER" id="PTHR39338:SF6">
    <property type="entry name" value="BLL5662 PROTEIN"/>
    <property type="match status" value="1"/>
</dbReference>